<accession>A0A9W8ANP9</accession>
<sequence>MIEYTYPECTSSVVLSLRKFTERYPDYRGDEIERCIQKAIQYIFAAQRTDGSWFGSWGICFTYASMFSLKALASEGFYYSNSPRVRQACEFLLDKQKNDGGWGETFQSCETGEYVQHERSQVVQTAWALLSLLVAKYPYREPLDDAAKLIMSRQQPNGEWLQESLEGVFNKNCTIAYPNFKHIFTVWALGLYAKTYGNTLLE</sequence>
<dbReference type="PANTHER" id="PTHR11764:SF20">
    <property type="entry name" value="LANOSTEROL SYNTHASE"/>
    <property type="match status" value="1"/>
</dbReference>
<dbReference type="EMBL" id="JANBPY010003805">
    <property type="protein sequence ID" value="KAJ1950167.1"/>
    <property type="molecule type" value="Genomic_DNA"/>
</dbReference>
<comment type="similarity">
    <text evidence="1">Belongs to the terpene cyclase/mutase family.</text>
</comment>
<keyword evidence="2" id="KW-0677">Repeat</keyword>
<dbReference type="SUPFAM" id="SSF48239">
    <property type="entry name" value="Terpenoid cyclases/Protein prenyltransferases"/>
    <property type="match status" value="1"/>
</dbReference>
<evidence type="ECO:0000256" key="4">
    <source>
        <dbReference type="ARBA" id="ARBA00029485"/>
    </source>
</evidence>
<dbReference type="EC" id="5.4.99.7" evidence="4"/>
<dbReference type="GO" id="GO:0006696">
    <property type="term" value="P:ergosterol biosynthetic process"/>
    <property type="evidence" value="ECO:0007669"/>
    <property type="project" value="TreeGrafter"/>
</dbReference>
<dbReference type="AlphaFoldDB" id="A0A9W8ANP9"/>
<dbReference type="PROSITE" id="PS01074">
    <property type="entry name" value="TERPENE_SYNTHASES"/>
    <property type="match status" value="1"/>
</dbReference>
<evidence type="ECO:0000259" key="5">
    <source>
        <dbReference type="Pfam" id="PF13243"/>
    </source>
</evidence>
<keyword evidence="3" id="KW-0413">Isomerase</keyword>
<dbReference type="InterPro" id="IPR018333">
    <property type="entry name" value="Squalene_cyclase"/>
</dbReference>
<dbReference type="InterPro" id="IPR002365">
    <property type="entry name" value="Terpene_synthase_CS"/>
</dbReference>
<evidence type="ECO:0000313" key="7">
    <source>
        <dbReference type="Proteomes" id="UP001150925"/>
    </source>
</evidence>
<evidence type="ECO:0000256" key="2">
    <source>
        <dbReference type="ARBA" id="ARBA00022737"/>
    </source>
</evidence>
<evidence type="ECO:0000256" key="1">
    <source>
        <dbReference type="ARBA" id="ARBA00009755"/>
    </source>
</evidence>
<dbReference type="InterPro" id="IPR008930">
    <property type="entry name" value="Terpenoid_cyclase/PrenylTrfase"/>
</dbReference>
<evidence type="ECO:0000313" key="6">
    <source>
        <dbReference type="EMBL" id="KAJ1950167.1"/>
    </source>
</evidence>
<dbReference type="PANTHER" id="PTHR11764">
    <property type="entry name" value="TERPENE CYCLASE/MUTASE FAMILY MEMBER"/>
    <property type="match status" value="1"/>
</dbReference>
<dbReference type="GO" id="GO:0000250">
    <property type="term" value="F:lanosterol synthase activity"/>
    <property type="evidence" value="ECO:0007669"/>
    <property type="project" value="UniProtKB-EC"/>
</dbReference>
<keyword evidence="7" id="KW-1185">Reference proteome</keyword>
<evidence type="ECO:0000256" key="3">
    <source>
        <dbReference type="ARBA" id="ARBA00023235"/>
    </source>
</evidence>
<dbReference type="Proteomes" id="UP001150925">
    <property type="component" value="Unassembled WGS sequence"/>
</dbReference>
<name>A0A9W8ANP9_9FUNG</name>
<dbReference type="Pfam" id="PF13243">
    <property type="entry name" value="SQHop_cyclase_C"/>
    <property type="match status" value="1"/>
</dbReference>
<dbReference type="GO" id="GO:0016104">
    <property type="term" value="P:triterpenoid biosynthetic process"/>
    <property type="evidence" value="ECO:0007669"/>
    <property type="project" value="InterPro"/>
</dbReference>
<dbReference type="OrthoDB" id="21502at2759"/>
<dbReference type="GO" id="GO:0005811">
    <property type="term" value="C:lipid droplet"/>
    <property type="evidence" value="ECO:0007669"/>
    <property type="project" value="InterPro"/>
</dbReference>
<gene>
    <name evidence="6" type="ORF">IWQ62_006614</name>
</gene>
<proteinExistence type="inferred from homology"/>
<protein>
    <recommendedName>
        <fullName evidence="4">lanosterol synthase</fullName>
        <ecNumber evidence="4">5.4.99.7</ecNumber>
    </recommendedName>
</protein>
<feature type="domain" description="Squalene cyclase C-terminal" evidence="5">
    <location>
        <begin position="30"/>
        <end position="193"/>
    </location>
</feature>
<dbReference type="InterPro" id="IPR032696">
    <property type="entry name" value="SQ_cyclase_C"/>
</dbReference>
<organism evidence="6 7">
    <name type="scientific">Dispira parvispora</name>
    <dbReference type="NCBI Taxonomy" id="1520584"/>
    <lineage>
        <taxon>Eukaryota</taxon>
        <taxon>Fungi</taxon>
        <taxon>Fungi incertae sedis</taxon>
        <taxon>Zoopagomycota</taxon>
        <taxon>Kickxellomycotina</taxon>
        <taxon>Dimargaritomycetes</taxon>
        <taxon>Dimargaritales</taxon>
        <taxon>Dimargaritaceae</taxon>
        <taxon>Dispira</taxon>
    </lineage>
</organism>
<comment type="caution">
    <text evidence="6">The sequence shown here is derived from an EMBL/GenBank/DDBJ whole genome shotgun (WGS) entry which is preliminary data.</text>
</comment>
<dbReference type="Gene3D" id="1.50.10.20">
    <property type="match status" value="1"/>
</dbReference>
<reference evidence="6" key="1">
    <citation type="submission" date="2022-07" db="EMBL/GenBank/DDBJ databases">
        <title>Phylogenomic reconstructions and comparative analyses of Kickxellomycotina fungi.</title>
        <authorList>
            <person name="Reynolds N.K."/>
            <person name="Stajich J.E."/>
            <person name="Barry K."/>
            <person name="Grigoriev I.V."/>
            <person name="Crous P."/>
            <person name="Smith M.E."/>
        </authorList>
    </citation>
    <scope>NUCLEOTIDE SEQUENCE</scope>
    <source>
        <strain evidence="6">RSA 1196</strain>
    </source>
</reference>